<dbReference type="EMBL" id="LLYA01000032">
    <property type="protein sequence ID" value="KRR29392.1"/>
    <property type="molecule type" value="Genomic_DNA"/>
</dbReference>
<gene>
    <name evidence="3" type="ORF">CQ13_38715</name>
</gene>
<evidence type="ECO:0000313" key="3">
    <source>
        <dbReference type="EMBL" id="KRR29392.1"/>
    </source>
</evidence>
<feature type="domain" description="PepSY" evidence="2">
    <location>
        <begin position="6"/>
        <end position="84"/>
    </location>
</feature>
<comment type="caution">
    <text evidence="3">The sequence shown here is derived from an EMBL/GenBank/DDBJ whole genome shotgun (WGS) entry which is preliminary data.</text>
</comment>
<feature type="chain" id="PRO_5006445342" evidence="1">
    <location>
        <begin position="22"/>
        <end position="87"/>
    </location>
</feature>
<organism evidence="3 4">
    <name type="scientific">Bradyrhizobium retamae</name>
    <dbReference type="NCBI Taxonomy" id="1300035"/>
    <lineage>
        <taxon>Bacteria</taxon>
        <taxon>Pseudomonadati</taxon>
        <taxon>Pseudomonadota</taxon>
        <taxon>Alphaproteobacteria</taxon>
        <taxon>Hyphomicrobiales</taxon>
        <taxon>Nitrobacteraceae</taxon>
        <taxon>Bradyrhizobium</taxon>
    </lineage>
</organism>
<protein>
    <submittedName>
        <fullName evidence="3">Peptidase</fullName>
    </submittedName>
</protein>
<dbReference type="OrthoDB" id="9134997at2"/>
<dbReference type="RefSeq" id="WP_057842129.1">
    <property type="nucleotide sequence ID" value="NZ_LLYA01000032.1"/>
</dbReference>
<sequence length="87" mass="9466">MNKLATVVFTAALSASSLNLAKADQPGPDWMPAEQVKQKVLQSGYTEVTKLEADDDQWEGEGIKNGQKMDFHADPKTGVITSEKVDD</sequence>
<reference evidence="3 4" key="1">
    <citation type="submission" date="2014-03" db="EMBL/GenBank/DDBJ databases">
        <title>Bradyrhizobium valentinum sp. nov., isolated from effective nodules of Lupinus mariae-josephae, a lupine endemic of basic-lime soils in Eastern Spain.</title>
        <authorList>
            <person name="Duran D."/>
            <person name="Rey L."/>
            <person name="Navarro A."/>
            <person name="Busquets A."/>
            <person name="Imperial J."/>
            <person name="Ruiz-Argueso T."/>
        </authorList>
    </citation>
    <scope>NUCLEOTIDE SEQUENCE [LARGE SCALE GENOMIC DNA]</scope>
    <source>
        <strain evidence="3 4">Ro19</strain>
    </source>
</reference>
<keyword evidence="4" id="KW-1185">Reference proteome</keyword>
<accession>A0A0R3NHB9</accession>
<keyword evidence="1" id="KW-0732">Signal</keyword>
<dbReference type="Proteomes" id="UP000052023">
    <property type="component" value="Unassembled WGS sequence"/>
</dbReference>
<proteinExistence type="predicted"/>
<dbReference type="InterPro" id="IPR025711">
    <property type="entry name" value="PepSY"/>
</dbReference>
<feature type="signal peptide" evidence="1">
    <location>
        <begin position="1"/>
        <end position="21"/>
    </location>
</feature>
<dbReference type="Pfam" id="PF13670">
    <property type="entry name" value="PepSY_2"/>
    <property type="match status" value="1"/>
</dbReference>
<evidence type="ECO:0000256" key="1">
    <source>
        <dbReference type="SAM" id="SignalP"/>
    </source>
</evidence>
<name>A0A0R3NHB9_9BRAD</name>
<dbReference type="AlphaFoldDB" id="A0A0R3NHB9"/>
<evidence type="ECO:0000313" key="4">
    <source>
        <dbReference type="Proteomes" id="UP000052023"/>
    </source>
</evidence>
<evidence type="ECO:0000259" key="2">
    <source>
        <dbReference type="Pfam" id="PF13670"/>
    </source>
</evidence>